<evidence type="ECO:0000256" key="5">
    <source>
        <dbReference type="ARBA" id="ARBA00023163"/>
    </source>
</evidence>
<dbReference type="CDD" id="cd12148">
    <property type="entry name" value="fungal_TF_MHR"/>
    <property type="match status" value="1"/>
</dbReference>
<keyword evidence="6" id="KW-0539">Nucleus</keyword>
<reference evidence="9" key="1">
    <citation type="journal article" date="2017" name="Nat. Microbiol.">
        <title>Global analysis of biosynthetic gene clusters reveals vast potential of secondary metabolite production in Penicillium species.</title>
        <authorList>
            <person name="Nielsen J.C."/>
            <person name="Grijseels S."/>
            <person name="Prigent S."/>
            <person name="Ji B."/>
            <person name="Dainat J."/>
            <person name="Nielsen K.F."/>
            <person name="Frisvad J.C."/>
            <person name="Workman M."/>
            <person name="Nielsen J."/>
        </authorList>
    </citation>
    <scope>NUCLEOTIDE SEQUENCE [LARGE SCALE GENOMIC DNA]</scope>
    <source>
        <strain evidence="9">IBT 29486</strain>
    </source>
</reference>
<dbReference type="Proteomes" id="UP000191518">
    <property type="component" value="Unassembled WGS sequence"/>
</dbReference>
<dbReference type="InterPro" id="IPR036864">
    <property type="entry name" value="Zn2-C6_fun-type_DNA-bd_sf"/>
</dbReference>
<dbReference type="PROSITE" id="PS50048">
    <property type="entry name" value="ZN2_CY6_FUNGAL_2"/>
    <property type="match status" value="1"/>
</dbReference>
<dbReference type="GO" id="GO:0003677">
    <property type="term" value="F:DNA binding"/>
    <property type="evidence" value="ECO:0007669"/>
    <property type="project" value="UniProtKB-KW"/>
</dbReference>
<dbReference type="EMBL" id="MDYP01000001">
    <property type="protein sequence ID" value="OQE12106.1"/>
    <property type="molecule type" value="Genomic_DNA"/>
</dbReference>
<organism evidence="8 9">
    <name type="scientific">Penicillium vulpinum</name>
    <dbReference type="NCBI Taxonomy" id="29845"/>
    <lineage>
        <taxon>Eukaryota</taxon>
        <taxon>Fungi</taxon>
        <taxon>Dikarya</taxon>
        <taxon>Ascomycota</taxon>
        <taxon>Pezizomycotina</taxon>
        <taxon>Eurotiomycetes</taxon>
        <taxon>Eurotiomycetidae</taxon>
        <taxon>Eurotiales</taxon>
        <taxon>Aspergillaceae</taxon>
        <taxon>Penicillium</taxon>
    </lineage>
</organism>
<keyword evidence="4" id="KW-0238">DNA-binding</keyword>
<feature type="domain" description="Zn(2)-C6 fungal-type" evidence="7">
    <location>
        <begin position="12"/>
        <end position="42"/>
    </location>
</feature>
<dbReference type="AlphaFoldDB" id="A0A1V6SDU6"/>
<dbReference type="GO" id="GO:0005634">
    <property type="term" value="C:nucleus"/>
    <property type="evidence" value="ECO:0007669"/>
    <property type="project" value="UniProtKB-SubCell"/>
</dbReference>
<keyword evidence="5" id="KW-0804">Transcription</keyword>
<evidence type="ECO:0000259" key="7">
    <source>
        <dbReference type="PROSITE" id="PS50048"/>
    </source>
</evidence>
<dbReference type="GO" id="GO:0008270">
    <property type="term" value="F:zinc ion binding"/>
    <property type="evidence" value="ECO:0007669"/>
    <property type="project" value="InterPro"/>
</dbReference>
<dbReference type="Pfam" id="PF00172">
    <property type="entry name" value="Zn_clus"/>
    <property type="match status" value="1"/>
</dbReference>
<name>A0A1V6SDU6_9EURO</name>
<evidence type="ECO:0000256" key="1">
    <source>
        <dbReference type="ARBA" id="ARBA00004123"/>
    </source>
</evidence>
<dbReference type="GO" id="GO:0006351">
    <property type="term" value="P:DNA-templated transcription"/>
    <property type="evidence" value="ECO:0007669"/>
    <property type="project" value="InterPro"/>
</dbReference>
<dbReference type="PANTHER" id="PTHR47338:SF20">
    <property type="entry name" value="ZN(II)2CYS6 TRANSCRIPTION FACTOR (EUROFUNG)"/>
    <property type="match status" value="1"/>
</dbReference>
<comment type="caution">
    <text evidence="8">The sequence shown here is derived from an EMBL/GenBank/DDBJ whole genome shotgun (WGS) entry which is preliminary data.</text>
</comment>
<evidence type="ECO:0000256" key="3">
    <source>
        <dbReference type="ARBA" id="ARBA00023015"/>
    </source>
</evidence>
<evidence type="ECO:0000313" key="9">
    <source>
        <dbReference type="Proteomes" id="UP000191518"/>
    </source>
</evidence>
<dbReference type="GO" id="GO:0000981">
    <property type="term" value="F:DNA-binding transcription factor activity, RNA polymerase II-specific"/>
    <property type="evidence" value="ECO:0007669"/>
    <property type="project" value="InterPro"/>
</dbReference>
<evidence type="ECO:0000256" key="4">
    <source>
        <dbReference type="ARBA" id="ARBA00023125"/>
    </source>
</evidence>
<dbReference type="InterPro" id="IPR001138">
    <property type="entry name" value="Zn2Cys6_DnaBD"/>
</dbReference>
<dbReference type="InterPro" id="IPR050815">
    <property type="entry name" value="TF_fung"/>
</dbReference>
<dbReference type="Pfam" id="PF04082">
    <property type="entry name" value="Fungal_trans"/>
    <property type="match status" value="1"/>
</dbReference>
<evidence type="ECO:0000256" key="6">
    <source>
        <dbReference type="ARBA" id="ARBA00023242"/>
    </source>
</evidence>
<evidence type="ECO:0000313" key="8">
    <source>
        <dbReference type="EMBL" id="OQE12106.1"/>
    </source>
</evidence>
<accession>A0A1V6SDU6</accession>
<dbReference type="SMART" id="SM00066">
    <property type="entry name" value="GAL4"/>
    <property type="match status" value="1"/>
</dbReference>
<dbReference type="Gene3D" id="4.10.240.10">
    <property type="entry name" value="Zn(2)-C6 fungal-type DNA-binding domain"/>
    <property type="match status" value="1"/>
</dbReference>
<gene>
    <name evidence="8" type="ORF">PENVUL_c001G01354</name>
</gene>
<evidence type="ECO:0000256" key="2">
    <source>
        <dbReference type="ARBA" id="ARBA00022723"/>
    </source>
</evidence>
<protein>
    <recommendedName>
        <fullName evidence="7">Zn(2)-C6 fungal-type domain-containing protein</fullName>
    </recommendedName>
</protein>
<dbReference type="PANTHER" id="PTHR47338">
    <property type="entry name" value="ZN(II)2CYS6 TRANSCRIPTION FACTOR (EUROFUNG)-RELATED"/>
    <property type="match status" value="1"/>
</dbReference>
<comment type="subcellular location">
    <subcellularLocation>
        <location evidence="1">Nucleus</location>
    </subcellularLocation>
</comment>
<dbReference type="PROSITE" id="PS00463">
    <property type="entry name" value="ZN2_CY6_FUNGAL_1"/>
    <property type="match status" value="1"/>
</dbReference>
<keyword evidence="3" id="KW-0805">Transcription regulation</keyword>
<dbReference type="InterPro" id="IPR007219">
    <property type="entry name" value="XnlR_reg_dom"/>
</dbReference>
<sequence length="543" mass="59423">MPAAATLKSLNVCANCKARKKRCDKSLPRCRYCADYDLPCLYQTLNHSPRHRAIAGSALASAASHQSQSGVWKNASALQANNPVSASTQLLFDSLTYSAHIPGGAPVSTIEFTICVQAQRLLETTGLYLDEISVRYFQGVHTFVPIISRRRFHAQLLSFGTNLQADFALLVLCIALLVSSADSFDLLGPQGGHRVEHMTLYVAAKSLMAQAQALHAPTTSLVQAGVLLAVYEYAHGHPEQAFVTIGSYARMAYAAQLRSTPTLTRNSPPQADWTIEEEEINTWWGIRICERAFLCELATLDQPLGSVIPAQDDCLPLDPTILDQRNPAVALASRIAIKALNSPGVGGFGRSAQAAWLLDGVLLGLSMTDPDQKHAYLSECDRKLQSFLAVLMQQHGGNYGIFCVPIALTIRSVPPQYSDFVAQNNRSNLTGTHSALFLLHWHLLGSHGRDFPRAYDSSNSSHQALDTITKMVIDIAATHENLPFSQIDHFPPSCLYINRAALKHIYEYQSVTADHRLQTSLSQFEARWGASPSVPGRSQAFQA</sequence>
<dbReference type="CDD" id="cd00067">
    <property type="entry name" value="GAL4"/>
    <property type="match status" value="1"/>
</dbReference>
<keyword evidence="9" id="KW-1185">Reference proteome</keyword>
<keyword evidence="2" id="KW-0479">Metal-binding</keyword>
<proteinExistence type="predicted"/>
<dbReference type="SUPFAM" id="SSF57701">
    <property type="entry name" value="Zn2/Cys6 DNA-binding domain"/>
    <property type="match status" value="1"/>
</dbReference>